<dbReference type="Proteomes" id="UP000326950">
    <property type="component" value="Unassembled WGS sequence"/>
</dbReference>
<sequence length="171" mass="18986">MSIAMAMKNIAMVATTAPHALSMVMILLSRIMIDSCPQYADAEMQSHENDKPYQFGARHNDTGKATVELEAMNRCLQRSMVQTTTAAKAMTTWNDSTDIDGVVRHNRRVMDIEYDGSRELSVNYYCFDQILSVDGLLGLILSFSSLQVEWRQTGAVTRSASAPPIPSFSIL</sequence>
<name>A0A5N6UCW0_ASPTM</name>
<dbReference type="AlphaFoldDB" id="A0A5N6UCW0"/>
<dbReference type="EMBL" id="ML738763">
    <property type="protein sequence ID" value="KAE8156402.1"/>
    <property type="molecule type" value="Genomic_DNA"/>
</dbReference>
<proteinExistence type="predicted"/>
<gene>
    <name evidence="1" type="ORF">BDV40DRAFT_78537</name>
</gene>
<protein>
    <submittedName>
        <fullName evidence="1">Uncharacterized protein</fullName>
    </submittedName>
</protein>
<reference evidence="1 2" key="1">
    <citation type="submission" date="2019-04" db="EMBL/GenBank/DDBJ databases">
        <title>Friends and foes A comparative genomics study of 23 Aspergillus species from section Flavi.</title>
        <authorList>
            <consortium name="DOE Joint Genome Institute"/>
            <person name="Kjaerbolling I."/>
            <person name="Vesth T."/>
            <person name="Frisvad J.C."/>
            <person name="Nybo J.L."/>
            <person name="Theobald S."/>
            <person name="Kildgaard S."/>
            <person name="Isbrandt T."/>
            <person name="Kuo A."/>
            <person name="Sato A."/>
            <person name="Lyhne E.K."/>
            <person name="Kogle M.E."/>
            <person name="Wiebenga A."/>
            <person name="Kun R.S."/>
            <person name="Lubbers R.J."/>
            <person name="Makela M.R."/>
            <person name="Barry K."/>
            <person name="Chovatia M."/>
            <person name="Clum A."/>
            <person name="Daum C."/>
            <person name="Haridas S."/>
            <person name="He G."/>
            <person name="LaButti K."/>
            <person name="Lipzen A."/>
            <person name="Mondo S."/>
            <person name="Riley R."/>
            <person name="Salamov A."/>
            <person name="Simmons B.A."/>
            <person name="Magnuson J.K."/>
            <person name="Henrissat B."/>
            <person name="Mortensen U.H."/>
            <person name="Larsen T.O."/>
            <person name="Devries R.P."/>
            <person name="Grigoriev I.V."/>
            <person name="Machida M."/>
            <person name="Baker S.E."/>
            <person name="Andersen M.R."/>
        </authorList>
    </citation>
    <scope>NUCLEOTIDE SEQUENCE [LARGE SCALE GENOMIC DNA]</scope>
    <source>
        <strain evidence="1 2">CBS 117626</strain>
    </source>
</reference>
<organism evidence="1 2">
    <name type="scientific">Aspergillus tamarii</name>
    <dbReference type="NCBI Taxonomy" id="41984"/>
    <lineage>
        <taxon>Eukaryota</taxon>
        <taxon>Fungi</taxon>
        <taxon>Dikarya</taxon>
        <taxon>Ascomycota</taxon>
        <taxon>Pezizomycotina</taxon>
        <taxon>Eurotiomycetes</taxon>
        <taxon>Eurotiomycetidae</taxon>
        <taxon>Eurotiales</taxon>
        <taxon>Aspergillaceae</taxon>
        <taxon>Aspergillus</taxon>
        <taxon>Aspergillus subgen. Circumdati</taxon>
    </lineage>
</organism>
<evidence type="ECO:0000313" key="1">
    <source>
        <dbReference type="EMBL" id="KAE8156402.1"/>
    </source>
</evidence>
<evidence type="ECO:0000313" key="2">
    <source>
        <dbReference type="Proteomes" id="UP000326950"/>
    </source>
</evidence>
<keyword evidence="2" id="KW-1185">Reference proteome</keyword>
<accession>A0A5N6UCW0</accession>